<protein>
    <submittedName>
        <fullName evidence="1">Uncharacterized protein</fullName>
    </submittedName>
</protein>
<accession>A0A6N4VAY0</accession>
<keyword evidence="2" id="KW-1185">Reference proteome</keyword>
<name>A0A6N4VAY0_9MYCO</name>
<sequence>MRHITVDDEFGWDDEVDVICTDTAPGGLATAIAAARAGGAVMLASADLPASETDWFEAPQLDDPTATFLHELTADIELESLPRPSVDLPVRLASALPTADEGRKRRIDTFDGAHLRDWAMQCIPARTGYLYTRVTGWDTAAWQSDDGGRLAVSEIGAMSPDVDDVGGSVLTWLTAAAEDAGVSVDRSTVLQRLIFDDGVVVGAEFDTEGGALTVRARHGVLLCRAVGPLVTPPLPQGAEVRVALVGRLASRFGRVELLTADPAVAAAAGACVQLSGSARPCGA</sequence>
<dbReference type="Proteomes" id="UP000466785">
    <property type="component" value="Chromosome"/>
</dbReference>
<gene>
    <name evidence="1" type="ORF">MPOR_22990</name>
</gene>
<evidence type="ECO:0000313" key="1">
    <source>
        <dbReference type="EMBL" id="BBX51273.1"/>
    </source>
</evidence>
<dbReference type="SUPFAM" id="SSF51905">
    <property type="entry name" value="FAD/NAD(P)-binding domain"/>
    <property type="match status" value="1"/>
</dbReference>
<dbReference type="InterPro" id="IPR036188">
    <property type="entry name" value="FAD/NAD-bd_sf"/>
</dbReference>
<evidence type="ECO:0000313" key="2">
    <source>
        <dbReference type="Proteomes" id="UP000466785"/>
    </source>
</evidence>
<proteinExistence type="predicted"/>
<dbReference type="RefSeq" id="WP_163673822.1">
    <property type="nucleotide sequence ID" value="NZ_AP022570.1"/>
</dbReference>
<dbReference type="AlphaFoldDB" id="A0A6N4VAY0"/>
<dbReference type="KEGG" id="mpof:MPOR_22990"/>
<organism evidence="1 2">
    <name type="scientific">Mycolicibacterium poriferae</name>
    <dbReference type="NCBI Taxonomy" id="39694"/>
    <lineage>
        <taxon>Bacteria</taxon>
        <taxon>Bacillati</taxon>
        <taxon>Actinomycetota</taxon>
        <taxon>Actinomycetes</taxon>
        <taxon>Mycobacteriales</taxon>
        <taxon>Mycobacteriaceae</taxon>
        <taxon>Mycolicibacterium</taxon>
    </lineage>
</organism>
<dbReference type="Gene3D" id="3.50.50.60">
    <property type="entry name" value="FAD/NAD(P)-binding domain"/>
    <property type="match status" value="1"/>
</dbReference>
<dbReference type="EMBL" id="AP022570">
    <property type="protein sequence ID" value="BBX51273.1"/>
    <property type="molecule type" value="Genomic_DNA"/>
</dbReference>
<reference evidence="1 2" key="1">
    <citation type="journal article" date="2019" name="Emerg. Microbes Infect.">
        <title>Comprehensive subspecies identification of 175 nontuberculous mycobacteria species based on 7547 genomic profiles.</title>
        <authorList>
            <person name="Matsumoto Y."/>
            <person name="Kinjo T."/>
            <person name="Motooka D."/>
            <person name="Nabeya D."/>
            <person name="Jung N."/>
            <person name="Uechi K."/>
            <person name="Horii T."/>
            <person name="Iida T."/>
            <person name="Fujita J."/>
            <person name="Nakamura S."/>
        </authorList>
    </citation>
    <scope>NUCLEOTIDE SEQUENCE [LARGE SCALE GENOMIC DNA]</scope>
    <source>
        <strain evidence="1 2">JCM 12603</strain>
    </source>
</reference>